<proteinExistence type="predicted"/>
<protein>
    <submittedName>
        <fullName evidence="1">Uncharacterized protein</fullName>
    </submittedName>
</protein>
<sequence length="12" mass="1386">MRNKPSKKTAKP</sequence>
<evidence type="ECO:0000313" key="1">
    <source>
        <dbReference type="EMBL" id="MBW86230.1"/>
    </source>
</evidence>
<reference evidence="1" key="1">
    <citation type="submission" date="2018-02" db="EMBL/GenBank/DDBJ databases">
        <title>Rhizophora mucronata_Transcriptome.</title>
        <authorList>
            <person name="Meera S.P."/>
            <person name="Sreeshan A."/>
            <person name="Augustine A."/>
        </authorList>
    </citation>
    <scope>NUCLEOTIDE SEQUENCE</scope>
    <source>
        <tissue evidence="1">Leaf</tissue>
    </source>
</reference>
<accession>A0A2P2IYE0</accession>
<organism evidence="1">
    <name type="scientific">Rhizophora mucronata</name>
    <name type="common">Asiatic mangrove</name>
    <dbReference type="NCBI Taxonomy" id="61149"/>
    <lineage>
        <taxon>Eukaryota</taxon>
        <taxon>Viridiplantae</taxon>
        <taxon>Streptophyta</taxon>
        <taxon>Embryophyta</taxon>
        <taxon>Tracheophyta</taxon>
        <taxon>Spermatophyta</taxon>
        <taxon>Magnoliopsida</taxon>
        <taxon>eudicotyledons</taxon>
        <taxon>Gunneridae</taxon>
        <taxon>Pentapetalae</taxon>
        <taxon>rosids</taxon>
        <taxon>fabids</taxon>
        <taxon>Malpighiales</taxon>
        <taxon>Rhizophoraceae</taxon>
        <taxon>Rhizophora</taxon>
    </lineage>
</organism>
<name>A0A2P2IYE0_RHIMU</name>
<dbReference type="EMBL" id="GGEC01005747">
    <property type="protein sequence ID" value="MBW86230.1"/>
    <property type="molecule type" value="Transcribed_RNA"/>
</dbReference>